<evidence type="ECO:0008006" key="3">
    <source>
        <dbReference type="Google" id="ProtNLM"/>
    </source>
</evidence>
<reference evidence="1" key="1">
    <citation type="submission" date="2023-01" db="EMBL/GenBank/DDBJ databases">
        <title>Human gut microbiome strain richness.</title>
        <authorList>
            <person name="Chen-Liaw A."/>
        </authorList>
    </citation>
    <scope>NUCLEOTIDE SEQUENCE</scope>
    <source>
        <strain evidence="1">2225st1_A6_2225SCRN_200828</strain>
    </source>
</reference>
<dbReference type="Proteomes" id="UP001211006">
    <property type="component" value="Unassembled WGS sequence"/>
</dbReference>
<name>A0AAW6C8R3_FLAPL</name>
<dbReference type="PROSITE" id="PS51257">
    <property type="entry name" value="PROKAR_LIPOPROTEIN"/>
    <property type="match status" value="1"/>
</dbReference>
<evidence type="ECO:0000313" key="2">
    <source>
        <dbReference type="Proteomes" id="UP001211006"/>
    </source>
</evidence>
<proteinExistence type="predicted"/>
<comment type="caution">
    <text evidence="1">The sequence shown here is derived from an EMBL/GenBank/DDBJ whole genome shotgun (WGS) entry which is preliminary data.</text>
</comment>
<organism evidence="1 2">
    <name type="scientific">Flavonifractor plautii</name>
    <name type="common">Fusobacterium plautii</name>
    <dbReference type="NCBI Taxonomy" id="292800"/>
    <lineage>
        <taxon>Bacteria</taxon>
        <taxon>Bacillati</taxon>
        <taxon>Bacillota</taxon>
        <taxon>Clostridia</taxon>
        <taxon>Eubacteriales</taxon>
        <taxon>Oscillospiraceae</taxon>
        <taxon>Flavonifractor</taxon>
    </lineage>
</organism>
<dbReference type="EMBL" id="JAQLWO010000038">
    <property type="protein sequence ID" value="MDB7908585.1"/>
    <property type="molecule type" value="Genomic_DNA"/>
</dbReference>
<dbReference type="AlphaFoldDB" id="A0AAW6C8R3"/>
<gene>
    <name evidence="1" type="ORF">PND83_21615</name>
</gene>
<protein>
    <recommendedName>
        <fullName evidence="3">Lipoprotein</fullName>
    </recommendedName>
</protein>
<evidence type="ECO:0000313" key="1">
    <source>
        <dbReference type="EMBL" id="MDB7908585.1"/>
    </source>
</evidence>
<accession>A0AAW6C8R3</accession>
<dbReference type="RefSeq" id="WP_130849665.1">
    <property type="nucleotide sequence ID" value="NZ_JAQLWN010000033.1"/>
</dbReference>
<sequence>MKPNMNDSTRLLITFTTSMAAAIGSCAGATIWQSFGKPKVEEIAEKNSKPKRKIGFSID</sequence>